<accession>A0A8S5THM3</accession>
<keyword evidence="1" id="KW-1133">Transmembrane helix</keyword>
<proteinExistence type="predicted"/>
<evidence type="ECO:0008006" key="3">
    <source>
        <dbReference type="Google" id="ProtNLM"/>
    </source>
</evidence>
<sequence>MLIDMLLLFAVHCLADYPLQGEYLERNKRKSLYLLTCHCVLYSSIVWVGYCLITGSNFHDYFSKVIFLIIFISHLLIDFGKCYAMNSLILERINGLIDNEKFRRLEATLNKFDQLFHIIILFIIYFCKY</sequence>
<keyword evidence="1" id="KW-0472">Membrane</keyword>
<protein>
    <recommendedName>
        <fullName evidence="3">DUF3307 domain-containing protein</fullName>
    </recommendedName>
</protein>
<feature type="transmembrane region" description="Helical" evidence="1">
    <location>
        <begin position="65"/>
        <end position="89"/>
    </location>
</feature>
<dbReference type="Pfam" id="PF11750">
    <property type="entry name" value="DUF3307"/>
    <property type="match status" value="1"/>
</dbReference>
<dbReference type="EMBL" id="BK032823">
    <property type="protein sequence ID" value="DAF62495.1"/>
    <property type="molecule type" value="Genomic_DNA"/>
</dbReference>
<name>A0A8S5THM3_9CAUD</name>
<dbReference type="InterPro" id="IPR021737">
    <property type="entry name" value="Phage_phiKZ_Orf197"/>
</dbReference>
<organism evidence="2">
    <name type="scientific">Myoviridae sp. ctIty1</name>
    <dbReference type="NCBI Taxonomy" id="2827673"/>
    <lineage>
        <taxon>Viruses</taxon>
        <taxon>Duplodnaviria</taxon>
        <taxon>Heunggongvirae</taxon>
        <taxon>Uroviricota</taxon>
        <taxon>Caudoviricetes</taxon>
    </lineage>
</organism>
<evidence type="ECO:0000313" key="2">
    <source>
        <dbReference type="EMBL" id="DAF62495.1"/>
    </source>
</evidence>
<keyword evidence="1" id="KW-0812">Transmembrane</keyword>
<reference evidence="2" key="1">
    <citation type="journal article" date="2021" name="Proc. Natl. Acad. Sci. U.S.A.">
        <title>A Catalog of Tens of Thousands of Viruses from Human Metagenomes Reveals Hidden Associations with Chronic Diseases.</title>
        <authorList>
            <person name="Tisza M.J."/>
            <person name="Buck C.B."/>
        </authorList>
    </citation>
    <scope>NUCLEOTIDE SEQUENCE</scope>
    <source>
        <strain evidence="2">CtIty1</strain>
    </source>
</reference>
<evidence type="ECO:0000256" key="1">
    <source>
        <dbReference type="SAM" id="Phobius"/>
    </source>
</evidence>
<feature type="transmembrane region" description="Helical" evidence="1">
    <location>
        <begin position="31"/>
        <end position="53"/>
    </location>
</feature>